<sequence>MSTLATTTTNFAYAAELSPAQEFDPNTSSGKHGPSIAVSAAIITIVALVTLTLIVLIILLSYRRRRASLDSAESRSSDKAFDLEKCMSTPTAPLPALAFKTSDKYTSGRTSHPQPRLVAHCQPLGTRHTTSFSQVPPVTATIKSGDQIRANFAKLIKSSRLDLSSAFSSIPLAPPKETSCIVQKVCSLKPPPAARLSPKPVQGPSIITRDWS</sequence>
<dbReference type="Proteomes" id="UP000807025">
    <property type="component" value="Unassembled WGS sequence"/>
</dbReference>
<protein>
    <submittedName>
        <fullName evidence="3">Uncharacterized protein</fullName>
    </submittedName>
</protein>
<keyword evidence="4" id="KW-1185">Reference proteome</keyword>
<evidence type="ECO:0000313" key="3">
    <source>
        <dbReference type="EMBL" id="KAF9492945.1"/>
    </source>
</evidence>
<feature type="transmembrane region" description="Helical" evidence="2">
    <location>
        <begin position="38"/>
        <end position="60"/>
    </location>
</feature>
<keyword evidence="2" id="KW-1133">Transmembrane helix</keyword>
<name>A0A9P5ZUI2_PLEER</name>
<feature type="region of interest" description="Disordered" evidence="1">
    <location>
        <begin position="192"/>
        <end position="212"/>
    </location>
</feature>
<gene>
    <name evidence="3" type="ORF">BDN71DRAFT_1509045</name>
</gene>
<accession>A0A9P5ZUI2</accession>
<keyword evidence="2" id="KW-0812">Transmembrane</keyword>
<dbReference type="EMBL" id="MU154593">
    <property type="protein sequence ID" value="KAF9492945.1"/>
    <property type="molecule type" value="Genomic_DNA"/>
</dbReference>
<comment type="caution">
    <text evidence="3">The sequence shown here is derived from an EMBL/GenBank/DDBJ whole genome shotgun (WGS) entry which is preliminary data.</text>
</comment>
<evidence type="ECO:0000256" key="2">
    <source>
        <dbReference type="SAM" id="Phobius"/>
    </source>
</evidence>
<dbReference type="OrthoDB" id="3005404at2759"/>
<organism evidence="3 4">
    <name type="scientific">Pleurotus eryngii</name>
    <name type="common">Boletus of the steppes</name>
    <dbReference type="NCBI Taxonomy" id="5323"/>
    <lineage>
        <taxon>Eukaryota</taxon>
        <taxon>Fungi</taxon>
        <taxon>Dikarya</taxon>
        <taxon>Basidiomycota</taxon>
        <taxon>Agaricomycotina</taxon>
        <taxon>Agaricomycetes</taxon>
        <taxon>Agaricomycetidae</taxon>
        <taxon>Agaricales</taxon>
        <taxon>Pleurotineae</taxon>
        <taxon>Pleurotaceae</taxon>
        <taxon>Pleurotus</taxon>
    </lineage>
</organism>
<proteinExistence type="predicted"/>
<reference evidence="3" key="1">
    <citation type="submission" date="2020-11" db="EMBL/GenBank/DDBJ databases">
        <authorList>
            <consortium name="DOE Joint Genome Institute"/>
            <person name="Ahrendt S."/>
            <person name="Riley R."/>
            <person name="Andreopoulos W."/>
            <person name="Labutti K."/>
            <person name="Pangilinan J."/>
            <person name="Ruiz-Duenas F.J."/>
            <person name="Barrasa J.M."/>
            <person name="Sanchez-Garcia M."/>
            <person name="Camarero S."/>
            <person name="Miyauchi S."/>
            <person name="Serrano A."/>
            <person name="Linde D."/>
            <person name="Babiker R."/>
            <person name="Drula E."/>
            <person name="Ayuso-Fernandez I."/>
            <person name="Pacheco R."/>
            <person name="Padilla G."/>
            <person name="Ferreira P."/>
            <person name="Barriuso J."/>
            <person name="Kellner H."/>
            <person name="Castanera R."/>
            <person name="Alfaro M."/>
            <person name="Ramirez L."/>
            <person name="Pisabarro A.G."/>
            <person name="Kuo A."/>
            <person name="Tritt A."/>
            <person name="Lipzen A."/>
            <person name="He G."/>
            <person name="Yan M."/>
            <person name="Ng V."/>
            <person name="Cullen D."/>
            <person name="Martin F."/>
            <person name="Rosso M.-N."/>
            <person name="Henrissat B."/>
            <person name="Hibbett D."/>
            <person name="Martinez A.T."/>
            <person name="Grigoriev I.V."/>
        </authorList>
    </citation>
    <scope>NUCLEOTIDE SEQUENCE</scope>
    <source>
        <strain evidence="3">ATCC 90797</strain>
    </source>
</reference>
<dbReference type="AlphaFoldDB" id="A0A9P5ZUI2"/>
<evidence type="ECO:0000313" key="4">
    <source>
        <dbReference type="Proteomes" id="UP000807025"/>
    </source>
</evidence>
<evidence type="ECO:0000256" key="1">
    <source>
        <dbReference type="SAM" id="MobiDB-lite"/>
    </source>
</evidence>
<keyword evidence="2" id="KW-0472">Membrane</keyword>